<evidence type="ECO:0000313" key="2">
    <source>
        <dbReference type="Proteomes" id="UP000030764"/>
    </source>
</evidence>
<accession>A0A085LJX0</accession>
<organism evidence="1 2">
    <name type="scientific">Trichuris suis</name>
    <name type="common">pig whipworm</name>
    <dbReference type="NCBI Taxonomy" id="68888"/>
    <lineage>
        <taxon>Eukaryota</taxon>
        <taxon>Metazoa</taxon>
        <taxon>Ecdysozoa</taxon>
        <taxon>Nematoda</taxon>
        <taxon>Enoplea</taxon>
        <taxon>Dorylaimia</taxon>
        <taxon>Trichinellida</taxon>
        <taxon>Trichuridae</taxon>
        <taxon>Trichuris</taxon>
    </lineage>
</organism>
<dbReference type="Proteomes" id="UP000030764">
    <property type="component" value="Unassembled WGS sequence"/>
</dbReference>
<evidence type="ECO:0000313" key="1">
    <source>
        <dbReference type="EMBL" id="KFD45266.1"/>
    </source>
</evidence>
<dbReference type="AlphaFoldDB" id="A0A085LJX0"/>
<keyword evidence="2" id="KW-1185">Reference proteome</keyword>
<proteinExistence type="predicted"/>
<reference evidence="1 2" key="1">
    <citation type="journal article" date="2014" name="Nat. Genet.">
        <title>Genome and transcriptome of the porcine whipworm Trichuris suis.</title>
        <authorList>
            <person name="Jex A.R."/>
            <person name="Nejsum P."/>
            <person name="Schwarz E.M."/>
            <person name="Hu L."/>
            <person name="Young N.D."/>
            <person name="Hall R.S."/>
            <person name="Korhonen P.K."/>
            <person name="Liao S."/>
            <person name="Thamsborg S."/>
            <person name="Xia J."/>
            <person name="Xu P."/>
            <person name="Wang S."/>
            <person name="Scheerlinck J.P."/>
            <person name="Hofmann A."/>
            <person name="Sternberg P.W."/>
            <person name="Wang J."/>
            <person name="Gasser R.B."/>
        </authorList>
    </citation>
    <scope>NUCLEOTIDE SEQUENCE [LARGE SCALE GENOMIC DNA]</scope>
    <source>
        <strain evidence="1">DCEP-RM93M</strain>
    </source>
</reference>
<dbReference type="EMBL" id="KL363595">
    <property type="protein sequence ID" value="KFD45266.1"/>
    <property type="molecule type" value="Genomic_DNA"/>
</dbReference>
<protein>
    <submittedName>
        <fullName evidence="1">Uncharacterized protein</fullName>
    </submittedName>
</protein>
<sequence>MLLTSYCKGLVPVLGCFDAGVNFKGKSAHTTFDVAQYGKPLIGMDLISASNIAIRGSTLVSNIAEVTTEVRPVEPKRRNFKTRLGLKRTGISRLIVRCHSFVVASPPCSVGWALAPPSD</sequence>
<name>A0A085LJX0_9BILA</name>
<gene>
    <name evidence="1" type="ORF">M513_13858</name>
</gene>